<dbReference type="EMBL" id="AUSW01000003">
    <property type="protein sequence ID" value="ERL57083.1"/>
    <property type="molecule type" value="Genomic_DNA"/>
</dbReference>
<sequence length="39" mass="3734">MIAAIVKALAAQADGAAAKKADAIRVQQGVACGHAGETG</sequence>
<reference evidence="1 2" key="1">
    <citation type="journal article" date="2013" name="Genome Announc.">
        <title>Draft Genome Sequence of Psychrobacter aquaticus Strain CMS 56T, Isolated from a Cyanobacterial Mat Sample Collected from Water Bodies in the McMurdo Dry Valley Region of Antarctica.</title>
        <authorList>
            <person name="Reddy G.S."/>
            <person name="Ara S."/>
            <person name="Singh A."/>
            <person name="Kumar Pinnaka A."/>
            <person name="Shivaji S."/>
        </authorList>
    </citation>
    <scope>NUCLEOTIDE SEQUENCE [LARGE SCALE GENOMIC DNA]</scope>
    <source>
        <strain evidence="1 2">CMS 56</strain>
    </source>
</reference>
<accession>U4TF64</accession>
<evidence type="ECO:0000313" key="1">
    <source>
        <dbReference type="EMBL" id="ERL57083.1"/>
    </source>
</evidence>
<dbReference type="Proteomes" id="UP000016761">
    <property type="component" value="Unassembled WGS sequence"/>
</dbReference>
<name>U4TF64_9GAMM</name>
<proteinExistence type="predicted"/>
<protein>
    <submittedName>
        <fullName evidence="1">Uncharacterized protein</fullName>
    </submittedName>
</protein>
<evidence type="ECO:0000313" key="2">
    <source>
        <dbReference type="Proteomes" id="UP000016761"/>
    </source>
</evidence>
<keyword evidence="2" id="KW-1185">Reference proteome</keyword>
<organism evidence="1 2">
    <name type="scientific">Psychrobacter aquaticus CMS 56</name>
    <dbReference type="NCBI Taxonomy" id="1354303"/>
    <lineage>
        <taxon>Bacteria</taxon>
        <taxon>Pseudomonadati</taxon>
        <taxon>Pseudomonadota</taxon>
        <taxon>Gammaproteobacteria</taxon>
        <taxon>Moraxellales</taxon>
        <taxon>Moraxellaceae</taxon>
        <taxon>Psychrobacter</taxon>
    </lineage>
</organism>
<dbReference type="PATRIC" id="fig|1354303.4.peg.28"/>
<dbReference type="AlphaFoldDB" id="U4TF64"/>
<comment type="caution">
    <text evidence="1">The sequence shown here is derived from an EMBL/GenBank/DDBJ whole genome shotgun (WGS) entry which is preliminary data.</text>
</comment>
<gene>
    <name evidence="1" type="ORF">M917_0028</name>
</gene>